<accession>A0A3F3PM33</accession>
<name>A0A3F3PM33_9EURO</name>
<protein>
    <submittedName>
        <fullName evidence="2">Uncharacterized protein</fullName>
    </submittedName>
</protein>
<evidence type="ECO:0000256" key="1">
    <source>
        <dbReference type="SAM" id="Phobius"/>
    </source>
</evidence>
<keyword evidence="1" id="KW-1133">Transmembrane helix</keyword>
<keyword evidence="3" id="KW-1185">Reference proteome</keyword>
<keyword evidence="1" id="KW-0812">Transmembrane</keyword>
<gene>
    <name evidence="2" type="ORF">BDQ94DRAFT_108303</name>
</gene>
<evidence type="ECO:0000313" key="3">
    <source>
        <dbReference type="Proteomes" id="UP000253729"/>
    </source>
</evidence>
<dbReference type="EMBL" id="KZ852082">
    <property type="protein sequence ID" value="RDH27903.1"/>
    <property type="molecule type" value="Genomic_DNA"/>
</dbReference>
<proteinExistence type="predicted"/>
<keyword evidence="1" id="KW-0472">Membrane</keyword>
<dbReference type="GeneID" id="38131872"/>
<dbReference type="Proteomes" id="UP000253729">
    <property type="component" value="Unassembled WGS sequence"/>
</dbReference>
<reference evidence="2 3" key="1">
    <citation type="submission" date="2018-07" db="EMBL/GenBank/DDBJ databases">
        <title>The genomes of Aspergillus section Nigri reveals drivers in fungal speciation.</title>
        <authorList>
            <consortium name="DOE Joint Genome Institute"/>
            <person name="Vesth T.C."/>
            <person name="Nybo J."/>
            <person name="Theobald S."/>
            <person name="Brandl J."/>
            <person name="Frisvad J.C."/>
            <person name="Nielsen K.F."/>
            <person name="Lyhne E.K."/>
            <person name="Kogle M.E."/>
            <person name="Kuo A."/>
            <person name="Riley R."/>
            <person name="Clum A."/>
            <person name="Nolan M."/>
            <person name="Lipzen A."/>
            <person name="Salamov A."/>
            <person name="Henrissat B."/>
            <person name="Wiebenga A."/>
            <person name="De vries R.P."/>
            <person name="Grigoriev I.V."/>
            <person name="Mortensen U.H."/>
            <person name="Andersen M.R."/>
            <person name="Baker S.E."/>
        </authorList>
    </citation>
    <scope>NUCLEOTIDE SEQUENCE [LARGE SCALE GENOMIC DNA]</scope>
    <source>
        <strain evidence="2 3">CBS 139.54b</strain>
    </source>
</reference>
<organism evidence="2 3">
    <name type="scientific">Aspergillus welwitschiae</name>
    <dbReference type="NCBI Taxonomy" id="1341132"/>
    <lineage>
        <taxon>Eukaryota</taxon>
        <taxon>Fungi</taxon>
        <taxon>Dikarya</taxon>
        <taxon>Ascomycota</taxon>
        <taxon>Pezizomycotina</taxon>
        <taxon>Eurotiomycetes</taxon>
        <taxon>Eurotiomycetidae</taxon>
        <taxon>Eurotiales</taxon>
        <taxon>Aspergillaceae</taxon>
        <taxon>Aspergillus</taxon>
        <taxon>Aspergillus subgen. Circumdati</taxon>
    </lineage>
</organism>
<feature type="transmembrane region" description="Helical" evidence="1">
    <location>
        <begin position="14"/>
        <end position="31"/>
    </location>
</feature>
<sequence>METTTKHPAGETRFRPSFLFFFILISLSLELNKRFFARANLNAGLRRIGGILWHDNYLTLAMLPLDGGVSNMQYPQ</sequence>
<evidence type="ECO:0000313" key="2">
    <source>
        <dbReference type="EMBL" id="RDH27903.1"/>
    </source>
</evidence>
<dbReference type="RefSeq" id="XP_026620925.1">
    <property type="nucleotide sequence ID" value="XM_026763516.1"/>
</dbReference>
<dbReference type="AlphaFoldDB" id="A0A3F3PM33"/>